<dbReference type="InterPro" id="IPR025037">
    <property type="entry name" value="DUF3923"/>
</dbReference>
<evidence type="ECO:0000256" key="1">
    <source>
        <dbReference type="SAM" id="Phobius"/>
    </source>
</evidence>
<dbReference type="Pfam" id="PF13061">
    <property type="entry name" value="DUF3923"/>
    <property type="match status" value="1"/>
</dbReference>
<evidence type="ECO:0008006" key="4">
    <source>
        <dbReference type="Google" id="ProtNLM"/>
    </source>
</evidence>
<gene>
    <name evidence="2" type="ORF">B5G02_04440</name>
</gene>
<dbReference type="Proteomes" id="UP000195781">
    <property type="component" value="Unassembled WGS sequence"/>
</dbReference>
<evidence type="ECO:0000313" key="3">
    <source>
        <dbReference type="Proteomes" id="UP000195781"/>
    </source>
</evidence>
<feature type="transmembrane region" description="Helical" evidence="1">
    <location>
        <begin position="43"/>
        <end position="66"/>
    </location>
</feature>
<organism evidence="2 3">
    <name type="scientific">[Collinsella] massiliensis</name>
    <dbReference type="NCBI Taxonomy" id="1232426"/>
    <lineage>
        <taxon>Bacteria</taxon>
        <taxon>Bacillati</taxon>
        <taxon>Actinomycetota</taxon>
        <taxon>Coriobacteriia</taxon>
        <taxon>Coriobacteriales</taxon>
        <taxon>Coriobacteriaceae</taxon>
        <taxon>Enorma</taxon>
    </lineage>
</organism>
<keyword evidence="1" id="KW-0812">Transmembrane</keyword>
<comment type="caution">
    <text evidence="2">The sequence shown here is derived from an EMBL/GenBank/DDBJ whole genome shotgun (WGS) entry which is preliminary data.</text>
</comment>
<dbReference type="AlphaFoldDB" id="A0A1Y3Y3B3"/>
<sequence length="69" mass="8053">MKTKKWQTFQIVQLVLFVSFSVFLFLRPVDGHGAEQTPEVRLISFAVWAAFYLGILAVERLIYAIVRHR</sequence>
<accession>A0A1Y3Y3B3</accession>
<dbReference type="EMBL" id="NFIE01000008">
    <property type="protein sequence ID" value="OUN88820.1"/>
    <property type="molecule type" value="Genomic_DNA"/>
</dbReference>
<evidence type="ECO:0000313" key="2">
    <source>
        <dbReference type="EMBL" id="OUN88820.1"/>
    </source>
</evidence>
<proteinExistence type="predicted"/>
<reference evidence="3" key="1">
    <citation type="submission" date="2017-04" db="EMBL/GenBank/DDBJ databases">
        <title>Function of individual gut microbiota members based on whole genome sequencing of pure cultures obtained from chicken caecum.</title>
        <authorList>
            <person name="Medvecky M."/>
            <person name="Cejkova D."/>
            <person name="Polansky O."/>
            <person name="Karasova D."/>
            <person name="Kubasova T."/>
            <person name="Cizek A."/>
            <person name="Rychlik I."/>
        </authorList>
    </citation>
    <scope>NUCLEOTIDE SEQUENCE [LARGE SCALE GENOMIC DNA]</scope>
    <source>
        <strain evidence="3">An5</strain>
    </source>
</reference>
<keyword evidence="1" id="KW-1133">Transmembrane helix</keyword>
<dbReference type="RefSeq" id="WP_094335341.1">
    <property type="nucleotide sequence ID" value="NZ_NFIE01000008.1"/>
</dbReference>
<dbReference type="OrthoDB" id="2413843at2"/>
<keyword evidence="1" id="KW-0472">Membrane</keyword>
<protein>
    <recommendedName>
        <fullName evidence="4">DUF3923 domain-containing protein</fullName>
    </recommendedName>
</protein>
<keyword evidence="3" id="KW-1185">Reference proteome</keyword>
<name>A0A1Y3Y3B3_9ACTN</name>